<organism evidence="1">
    <name type="scientific">Anguilla anguilla</name>
    <name type="common">European freshwater eel</name>
    <name type="synonym">Muraena anguilla</name>
    <dbReference type="NCBI Taxonomy" id="7936"/>
    <lineage>
        <taxon>Eukaryota</taxon>
        <taxon>Metazoa</taxon>
        <taxon>Chordata</taxon>
        <taxon>Craniata</taxon>
        <taxon>Vertebrata</taxon>
        <taxon>Euteleostomi</taxon>
        <taxon>Actinopterygii</taxon>
        <taxon>Neopterygii</taxon>
        <taxon>Teleostei</taxon>
        <taxon>Anguilliformes</taxon>
        <taxon>Anguillidae</taxon>
        <taxon>Anguilla</taxon>
    </lineage>
</organism>
<evidence type="ECO:0000313" key="1">
    <source>
        <dbReference type="EMBL" id="JAH22690.1"/>
    </source>
</evidence>
<dbReference type="EMBL" id="GBXM01085887">
    <property type="protein sequence ID" value="JAH22690.1"/>
    <property type="molecule type" value="Transcribed_RNA"/>
</dbReference>
<protein>
    <submittedName>
        <fullName evidence="1">Uncharacterized protein</fullName>
    </submittedName>
</protein>
<reference evidence="1" key="2">
    <citation type="journal article" date="2015" name="Fish Shellfish Immunol.">
        <title>Early steps in the European eel (Anguilla anguilla)-Vibrio vulnificus interaction in the gills: Role of the RtxA13 toxin.</title>
        <authorList>
            <person name="Callol A."/>
            <person name="Pajuelo D."/>
            <person name="Ebbesson L."/>
            <person name="Teles M."/>
            <person name="MacKenzie S."/>
            <person name="Amaro C."/>
        </authorList>
    </citation>
    <scope>NUCLEOTIDE SEQUENCE</scope>
</reference>
<proteinExistence type="predicted"/>
<name>A0A0E9R2H0_ANGAN</name>
<sequence>MIGVSWTLIELLRFSNTVENRLLKKLSC</sequence>
<reference evidence="1" key="1">
    <citation type="submission" date="2014-11" db="EMBL/GenBank/DDBJ databases">
        <authorList>
            <person name="Amaro Gonzalez C."/>
        </authorList>
    </citation>
    <scope>NUCLEOTIDE SEQUENCE</scope>
</reference>
<accession>A0A0E9R2H0</accession>
<dbReference type="AlphaFoldDB" id="A0A0E9R2H0"/>